<evidence type="ECO:0000313" key="2">
    <source>
        <dbReference type="EMBL" id="OTA03142.1"/>
    </source>
</evidence>
<gene>
    <name evidence="2" type="ORF">A9Z42_0035550</name>
</gene>
<dbReference type="EMBL" id="LFMI01000384">
    <property type="protein sequence ID" value="OTA03142.1"/>
    <property type="molecule type" value="Genomic_DNA"/>
</dbReference>
<name>A0A2H2ZE15_TRIPA</name>
<reference evidence="2 3" key="1">
    <citation type="journal article" date="2015" name="Genome Announc.">
        <title>Genome sequence and annotation of Trichoderma parareesei, the ancestor of the cellulase producer Trichoderma reesei.</title>
        <authorList>
            <person name="Yang D."/>
            <person name="Pomraning K."/>
            <person name="Kopchinskiy A."/>
            <person name="Karimi Aghcheh R."/>
            <person name="Atanasova L."/>
            <person name="Chenthamara K."/>
            <person name="Baker S.E."/>
            <person name="Zhang R."/>
            <person name="Shen Q."/>
            <person name="Freitag M."/>
            <person name="Kubicek C.P."/>
            <person name="Druzhinina I.S."/>
        </authorList>
    </citation>
    <scope>NUCLEOTIDE SEQUENCE [LARGE SCALE GENOMIC DNA]</scope>
    <source>
        <strain evidence="2 3">CBS 125925</strain>
    </source>
</reference>
<comment type="caution">
    <text evidence="2">The sequence shown here is derived from an EMBL/GenBank/DDBJ whole genome shotgun (WGS) entry which is preliminary data.</text>
</comment>
<keyword evidence="3" id="KW-1185">Reference proteome</keyword>
<sequence>MFHTKGFRISSQPSPLPPPLFYTPKPSTSWHSDVLESIKRLFTMCCGHRSAYKTSDEAVRILEEGKNKYEEDCEPLIESGVEEEEEKKKKEKKKLEMSRITFPRHAAASFLKTGTSRGMMEANWVL</sequence>
<proteinExistence type="predicted"/>
<protein>
    <submittedName>
        <fullName evidence="2">Uncharacterized protein</fullName>
    </submittedName>
</protein>
<feature type="region of interest" description="Disordered" evidence="1">
    <location>
        <begin position="1"/>
        <end position="20"/>
    </location>
</feature>
<accession>A0A2H2ZE15</accession>
<evidence type="ECO:0000313" key="3">
    <source>
        <dbReference type="Proteomes" id="UP000219286"/>
    </source>
</evidence>
<dbReference type="OrthoDB" id="4898381at2759"/>
<dbReference type="AlphaFoldDB" id="A0A2H2ZE15"/>
<evidence type="ECO:0000256" key="1">
    <source>
        <dbReference type="SAM" id="MobiDB-lite"/>
    </source>
</evidence>
<organism evidence="2 3">
    <name type="scientific">Trichoderma parareesei</name>
    <name type="common">Filamentous fungus</name>
    <dbReference type="NCBI Taxonomy" id="858221"/>
    <lineage>
        <taxon>Eukaryota</taxon>
        <taxon>Fungi</taxon>
        <taxon>Dikarya</taxon>
        <taxon>Ascomycota</taxon>
        <taxon>Pezizomycotina</taxon>
        <taxon>Sordariomycetes</taxon>
        <taxon>Hypocreomycetidae</taxon>
        <taxon>Hypocreales</taxon>
        <taxon>Hypocreaceae</taxon>
        <taxon>Trichoderma</taxon>
    </lineage>
</organism>
<dbReference type="Proteomes" id="UP000219286">
    <property type="component" value="Unassembled WGS sequence"/>
</dbReference>